<dbReference type="PROSITE" id="PS00108">
    <property type="entry name" value="PROTEIN_KINASE_ST"/>
    <property type="match status" value="1"/>
</dbReference>
<keyword evidence="5" id="KW-0802">TPR repeat</keyword>
<accession>A0ABZ2LC04</accession>
<dbReference type="SUPFAM" id="SSF56112">
    <property type="entry name" value="Protein kinase-like (PK-like)"/>
    <property type="match status" value="1"/>
</dbReference>
<dbReference type="Gene3D" id="1.25.40.10">
    <property type="entry name" value="Tetratricopeptide repeat domain"/>
    <property type="match status" value="2"/>
</dbReference>
<organism evidence="9 10">
    <name type="scientific">Pendulispora rubella</name>
    <dbReference type="NCBI Taxonomy" id="2741070"/>
    <lineage>
        <taxon>Bacteria</taxon>
        <taxon>Pseudomonadati</taxon>
        <taxon>Myxococcota</taxon>
        <taxon>Myxococcia</taxon>
        <taxon>Myxococcales</taxon>
        <taxon>Sorangiineae</taxon>
        <taxon>Pendulisporaceae</taxon>
        <taxon>Pendulispora</taxon>
    </lineage>
</organism>
<evidence type="ECO:0000256" key="4">
    <source>
        <dbReference type="ARBA" id="ARBA00022840"/>
    </source>
</evidence>
<feature type="compositionally biased region" description="Basic and acidic residues" evidence="7">
    <location>
        <begin position="16"/>
        <end position="35"/>
    </location>
</feature>
<dbReference type="PROSITE" id="PS50005">
    <property type="entry name" value="TPR"/>
    <property type="match status" value="2"/>
</dbReference>
<dbReference type="InterPro" id="IPR000719">
    <property type="entry name" value="Prot_kinase_dom"/>
</dbReference>
<dbReference type="InterPro" id="IPR017441">
    <property type="entry name" value="Protein_kinase_ATP_BS"/>
</dbReference>
<dbReference type="Pfam" id="PF13374">
    <property type="entry name" value="TPR_10"/>
    <property type="match status" value="1"/>
</dbReference>
<keyword evidence="9" id="KW-0723">Serine/threonine-protein kinase</keyword>
<name>A0ABZ2LC04_9BACT</name>
<evidence type="ECO:0000256" key="1">
    <source>
        <dbReference type="ARBA" id="ARBA00022679"/>
    </source>
</evidence>
<dbReference type="InterPro" id="IPR019734">
    <property type="entry name" value="TPR_rpt"/>
</dbReference>
<dbReference type="InterPro" id="IPR008271">
    <property type="entry name" value="Ser/Thr_kinase_AS"/>
</dbReference>
<dbReference type="PANTHER" id="PTHR43289:SF6">
    <property type="entry name" value="SERINE_THREONINE-PROTEIN KINASE NEKL-3"/>
    <property type="match status" value="1"/>
</dbReference>
<dbReference type="InterPro" id="IPR011990">
    <property type="entry name" value="TPR-like_helical_dom_sf"/>
</dbReference>
<dbReference type="PROSITE" id="PS50011">
    <property type="entry name" value="PROTEIN_KINASE_DOM"/>
    <property type="match status" value="1"/>
</dbReference>
<dbReference type="RefSeq" id="WP_394838112.1">
    <property type="nucleotide sequence ID" value="NZ_CP089929.1"/>
</dbReference>
<keyword evidence="1" id="KW-0808">Transferase</keyword>
<evidence type="ECO:0000313" key="10">
    <source>
        <dbReference type="Proteomes" id="UP001374803"/>
    </source>
</evidence>
<dbReference type="Proteomes" id="UP001374803">
    <property type="component" value="Chromosome"/>
</dbReference>
<dbReference type="Gene3D" id="1.10.510.10">
    <property type="entry name" value="Transferase(Phosphotransferase) domain 1"/>
    <property type="match status" value="1"/>
</dbReference>
<keyword evidence="3 9" id="KW-0418">Kinase</keyword>
<dbReference type="SUPFAM" id="SSF81901">
    <property type="entry name" value="HCP-like"/>
    <property type="match status" value="1"/>
</dbReference>
<dbReference type="CDD" id="cd14014">
    <property type="entry name" value="STKc_PknB_like"/>
    <property type="match status" value="1"/>
</dbReference>
<gene>
    <name evidence="9" type="ORF">LVJ94_14480</name>
</gene>
<dbReference type="PANTHER" id="PTHR43289">
    <property type="entry name" value="MITOGEN-ACTIVATED PROTEIN KINASE KINASE KINASE 20-RELATED"/>
    <property type="match status" value="1"/>
</dbReference>
<dbReference type="PROSITE" id="PS00107">
    <property type="entry name" value="PROTEIN_KINASE_ATP"/>
    <property type="match status" value="1"/>
</dbReference>
<evidence type="ECO:0000256" key="7">
    <source>
        <dbReference type="SAM" id="MobiDB-lite"/>
    </source>
</evidence>
<dbReference type="SUPFAM" id="SSF48452">
    <property type="entry name" value="TPR-like"/>
    <property type="match status" value="1"/>
</dbReference>
<dbReference type="Pfam" id="PF13424">
    <property type="entry name" value="TPR_12"/>
    <property type="match status" value="2"/>
</dbReference>
<feature type="domain" description="Protein kinase" evidence="8">
    <location>
        <begin position="66"/>
        <end position="341"/>
    </location>
</feature>
<feature type="repeat" description="TPR" evidence="5">
    <location>
        <begin position="754"/>
        <end position="787"/>
    </location>
</feature>
<sequence>MGQLPGATRPAQNDWLTDKNDDRAPDEGISAERARSLGSSAEQVASRESLPMAPRFLPRGAVVGRYVVDGLLGEGGMGVVYAAYDPELDRKVALKMVRSDSDPSLEGRDRLQREAQAMARLSHPNVVAVHDIGMHDEQLFLAMEYIDGITLRSWLLRESRPVRQILHAFLQAGRGLAAAHASGLVHRDFKPDNVLCDRRERVCVTDFGIAQAIAVPPSMREGHELAADSPWTVGNTRSLIGTPAYMTPEQYRGERADASSDQFSFCVALYEGLYRQLPFAGETWSQLAKAVTEGRVREPPSRSGVAPRVHRAILRGLSVESSKRFASMDELLAALSRNPAARRWRTVGWVAAVGALAAVPLAYRYARSQSQLVCKGSEQKLSGVWDDGRKRAVHDAFIGTHKPFAFEAWTGVERVLDAYARHWVAARADACEATQVRAEQSVSLLDLRMVCFDERLAEMRALTDAFTAADGDVIAKAAAAAQGLTPLVGCSQVKALLGRVAPPSDAAAARAVEDVRGVLVRVNATRLAGKYADAVPVIREATDRAERTGYGPVIAEAHLQEAFLKEAQGDHKGAEAVLYRAAWAADAANDDRSRAEAWTHLVFTAGAAQARHDLAPMLNEQAMSAIKRMGGDDKLEAVRLGNFAVTLGGQQKYDEALAEFERARPLIEKVYGRESVEMITLLNRVANVYLSQRSYERAIETLERARSITESSLGAEHPLNGGILNSLGVLHSNMLRYDESARCFARALELNEQPTAHVNIGDIFNHQGKYEEARRHLERALQQREAQVGPDSPRLIYPLTGLGQAYFGLRDFPRARQTLERALLVKGDPQAGMSLATAKFTLARALTEDPRATAADRKRALVLAEESRTIYQNWKDRSPLDDLDFEAMKHWLSAHGVHP</sequence>
<evidence type="ECO:0000256" key="6">
    <source>
        <dbReference type="PROSITE-ProRule" id="PRU10141"/>
    </source>
</evidence>
<protein>
    <submittedName>
        <fullName evidence="9">Tetratricopeptide repeat-containing serine/threonine protein kinase</fullName>
    </submittedName>
</protein>
<keyword evidence="10" id="KW-1185">Reference proteome</keyword>
<feature type="region of interest" description="Disordered" evidence="7">
    <location>
        <begin position="1"/>
        <end position="47"/>
    </location>
</feature>
<evidence type="ECO:0000256" key="3">
    <source>
        <dbReference type="ARBA" id="ARBA00022777"/>
    </source>
</evidence>
<dbReference type="GO" id="GO:0004674">
    <property type="term" value="F:protein serine/threonine kinase activity"/>
    <property type="evidence" value="ECO:0007669"/>
    <property type="project" value="UniProtKB-KW"/>
</dbReference>
<dbReference type="Pfam" id="PF00069">
    <property type="entry name" value="Pkinase"/>
    <property type="match status" value="1"/>
</dbReference>
<evidence type="ECO:0000313" key="9">
    <source>
        <dbReference type="EMBL" id="WXB08439.1"/>
    </source>
</evidence>
<dbReference type="EMBL" id="CP089983">
    <property type="protein sequence ID" value="WXB08439.1"/>
    <property type="molecule type" value="Genomic_DNA"/>
</dbReference>
<evidence type="ECO:0000259" key="8">
    <source>
        <dbReference type="PROSITE" id="PS50011"/>
    </source>
</evidence>
<keyword evidence="2 6" id="KW-0547">Nucleotide-binding</keyword>
<proteinExistence type="predicted"/>
<keyword evidence="4 6" id="KW-0067">ATP-binding</keyword>
<reference evidence="9" key="1">
    <citation type="submission" date="2021-12" db="EMBL/GenBank/DDBJ databases">
        <title>Discovery of the Pendulisporaceae a myxobacterial family with distinct sporulation behavior and unique specialized metabolism.</title>
        <authorList>
            <person name="Garcia R."/>
            <person name="Popoff A."/>
            <person name="Bader C.D."/>
            <person name="Loehr J."/>
            <person name="Walesch S."/>
            <person name="Walt C."/>
            <person name="Boldt J."/>
            <person name="Bunk B."/>
            <person name="Haeckl F.J.F.P.J."/>
            <person name="Gunesch A.P."/>
            <person name="Birkelbach J."/>
            <person name="Nuebel U."/>
            <person name="Pietschmann T."/>
            <person name="Bach T."/>
            <person name="Mueller R."/>
        </authorList>
    </citation>
    <scope>NUCLEOTIDE SEQUENCE</scope>
    <source>
        <strain evidence="9">MSr11367</strain>
    </source>
</reference>
<evidence type="ECO:0000256" key="2">
    <source>
        <dbReference type="ARBA" id="ARBA00022741"/>
    </source>
</evidence>
<dbReference type="SMART" id="SM00028">
    <property type="entry name" value="TPR"/>
    <property type="match status" value="5"/>
</dbReference>
<evidence type="ECO:0000256" key="5">
    <source>
        <dbReference type="PROSITE-ProRule" id="PRU00339"/>
    </source>
</evidence>
<feature type="repeat" description="TPR" evidence="5">
    <location>
        <begin position="679"/>
        <end position="712"/>
    </location>
</feature>
<dbReference type="Gene3D" id="3.30.200.20">
    <property type="entry name" value="Phosphorylase Kinase, domain 1"/>
    <property type="match status" value="1"/>
</dbReference>
<feature type="binding site" evidence="6">
    <location>
        <position position="95"/>
    </location>
    <ligand>
        <name>ATP</name>
        <dbReference type="ChEBI" id="CHEBI:30616"/>
    </ligand>
</feature>
<dbReference type="InterPro" id="IPR011009">
    <property type="entry name" value="Kinase-like_dom_sf"/>
</dbReference>